<dbReference type="RefSeq" id="WP_161081874.1">
    <property type="nucleotide sequence ID" value="NZ_WWCX01000001.1"/>
</dbReference>
<comment type="caution">
    <text evidence="1">The sequence shown here is derived from an EMBL/GenBank/DDBJ whole genome shotgun (WGS) entry which is preliminary data.</text>
</comment>
<proteinExistence type="predicted"/>
<dbReference type="Proteomes" id="UP000447355">
    <property type="component" value="Unassembled WGS sequence"/>
</dbReference>
<evidence type="ECO:0000313" key="1">
    <source>
        <dbReference type="EMBL" id="MYM92614.1"/>
    </source>
</evidence>
<organism evidence="1 2">
    <name type="scientific">Duganella vulcania</name>
    <dbReference type="NCBI Taxonomy" id="2692166"/>
    <lineage>
        <taxon>Bacteria</taxon>
        <taxon>Pseudomonadati</taxon>
        <taxon>Pseudomonadota</taxon>
        <taxon>Betaproteobacteria</taxon>
        <taxon>Burkholderiales</taxon>
        <taxon>Oxalobacteraceae</taxon>
        <taxon>Telluria group</taxon>
        <taxon>Duganella</taxon>
    </lineage>
</organism>
<dbReference type="EMBL" id="WWCX01000001">
    <property type="protein sequence ID" value="MYM92614.1"/>
    <property type="molecule type" value="Genomic_DNA"/>
</dbReference>
<gene>
    <name evidence="1" type="ORF">GTP90_01920</name>
</gene>
<sequence length="87" mass="9491">MSDGMGWTGKRVKHVDGREGVINRESPGFCFVMLFIIDNAGNTDTVQLNTNGPDTGSAGWSWCYRDAQDGEPEAWGWLGDHNNMAAA</sequence>
<name>A0A845GE94_9BURK</name>
<evidence type="ECO:0000313" key="2">
    <source>
        <dbReference type="Proteomes" id="UP000447355"/>
    </source>
</evidence>
<accession>A0A845GE94</accession>
<reference evidence="1" key="1">
    <citation type="submission" date="2019-12" db="EMBL/GenBank/DDBJ databases">
        <title>Novel species isolated from a subtropical stream in China.</title>
        <authorList>
            <person name="Lu H."/>
        </authorList>
    </citation>
    <scope>NUCLEOTIDE SEQUENCE [LARGE SCALE GENOMIC DNA]</scope>
    <source>
        <strain evidence="1">FT81W</strain>
    </source>
</reference>
<protein>
    <submittedName>
        <fullName evidence="1">Uncharacterized protein</fullName>
    </submittedName>
</protein>
<dbReference type="AlphaFoldDB" id="A0A845GE94"/>